<accession>A0A135YMK1</accession>
<evidence type="ECO:0000313" key="1">
    <source>
        <dbReference type="EMBL" id="KXI10591.1"/>
    </source>
</evidence>
<dbReference type="Proteomes" id="UP000070326">
    <property type="component" value="Unassembled WGS sequence"/>
</dbReference>
<comment type="caution">
    <text evidence="1">The sequence shown here is derived from an EMBL/GenBank/DDBJ whole genome shotgun (WGS) entry which is preliminary data.</text>
</comment>
<organism evidence="1 2">
    <name type="scientific">Peptostreptococcus anaerobius</name>
    <dbReference type="NCBI Taxonomy" id="1261"/>
    <lineage>
        <taxon>Bacteria</taxon>
        <taxon>Bacillati</taxon>
        <taxon>Bacillota</taxon>
        <taxon>Clostridia</taxon>
        <taxon>Peptostreptococcales</taxon>
        <taxon>Peptostreptococcaceae</taxon>
        <taxon>Peptostreptococcus</taxon>
    </lineage>
</organism>
<protein>
    <submittedName>
        <fullName evidence="1">Uncharacterized protein</fullName>
    </submittedName>
</protein>
<proteinExistence type="predicted"/>
<evidence type="ECO:0000313" key="2">
    <source>
        <dbReference type="Proteomes" id="UP000070326"/>
    </source>
</evidence>
<gene>
    <name evidence="1" type="ORF">HMPREF3195_01711</name>
</gene>
<sequence>MRMYQFGSLSKGDWDKMANIANNKDKNSVANGNPPSATLINLKSDPLSNKLTKTNKLYTMRLIYPGS</sequence>
<dbReference type="STRING" id="1261.HMPREF3195_01711"/>
<dbReference type="AlphaFoldDB" id="A0A135YMK1"/>
<dbReference type="EMBL" id="LSQZ01000087">
    <property type="protein sequence ID" value="KXI10591.1"/>
    <property type="molecule type" value="Genomic_DNA"/>
</dbReference>
<name>A0A135YMK1_9FIRM</name>
<reference evidence="1 2" key="1">
    <citation type="submission" date="2016-02" db="EMBL/GenBank/DDBJ databases">
        <authorList>
            <person name="Wen L."/>
            <person name="He K."/>
            <person name="Yang H."/>
        </authorList>
    </citation>
    <scope>NUCLEOTIDE SEQUENCE [LARGE SCALE GENOMIC DNA]</scope>
    <source>
        <strain evidence="1 2">MJR8628A</strain>
    </source>
</reference>